<reference evidence="1 2" key="1">
    <citation type="submission" date="2020-05" db="EMBL/GenBank/DDBJ databases">
        <title>Strain PA2F3 complete genome.</title>
        <authorList>
            <person name="Kim Y.-S."/>
            <person name="Kim S.-J."/>
            <person name="Jung H.-k."/>
            <person name="Kim S.-E."/>
            <person name="Kim K.-H."/>
        </authorList>
    </citation>
    <scope>NUCLEOTIDE SEQUENCE [LARGE SCALE GENOMIC DNA]</scope>
    <source>
        <strain evidence="1 2">PA2F3</strain>
    </source>
</reference>
<gene>
    <name evidence="1" type="ORF">HQM25_00715</name>
</gene>
<proteinExistence type="predicted"/>
<organism evidence="1 2">
    <name type="scientific">Microbacterium hominis</name>
    <dbReference type="NCBI Taxonomy" id="162426"/>
    <lineage>
        <taxon>Bacteria</taxon>
        <taxon>Bacillati</taxon>
        <taxon>Actinomycetota</taxon>
        <taxon>Actinomycetes</taxon>
        <taxon>Micrococcales</taxon>
        <taxon>Microbacteriaceae</taxon>
        <taxon>Microbacterium</taxon>
    </lineage>
</organism>
<name>A0A7D4QB02_9MICO</name>
<protein>
    <submittedName>
        <fullName evidence="1">DNA alkylation repair protein</fullName>
    </submittedName>
</protein>
<dbReference type="Proteomes" id="UP000502498">
    <property type="component" value="Chromosome"/>
</dbReference>
<dbReference type="Gene3D" id="1.25.10.90">
    <property type="match status" value="1"/>
</dbReference>
<dbReference type="InterPro" id="IPR016024">
    <property type="entry name" value="ARM-type_fold"/>
</dbReference>
<dbReference type="AlphaFoldDB" id="A0A7D4QB02"/>
<dbReference type="SUPFAM" id="SSF48371">
    <property type="entry name" value="ARM repeat"/>
    <property type="match status" value="1"/>
</dbReference>
<sequence>MRGVCHLVPTPGEDGGVESPAAFIDRTLRAEASEWRTWADRDASVGGLRVYGASVGAVRGTVRDALRRHRGLEHDDITALASELWATGVFELRLAAIVLLQGQVDSLTGNDLTRIEGFLRDARVSDLIEPLAVDVVRPLLARLTGVEADRARRIVNRWAAADAEGLRAAASLV</sequence>
<dbReference type="InterPro" id="IPR014825">
    <property type="entry name" value="DNA_alkylation"/>
</dbReference>
<evidence type="ECO:0000313" key="1">
    <source>
        <dbReference type="EMBL" id="QKJ18077.1"/>
    </source>
</evidence>
<evidence type="ECO:0000313" key="2">
    <source>
        <dbReference type="Proteomes" id="UP000502498"/>
    </source>
</evidence>
<dbReference type="Pfam" id="PF08713">
    <property type="entry name" value="DNA_alkylation"/>
    <property type="match status" value="1"/>
</dbReference>
<accession>A0A7D4QB02</accession>
<dbReference type="EMBL" id="CP054038">
    <property type="protein sequence ID" value="QKJ18077.1"/>
    <property type="molecule type" value="Genomic_DNA"/>
</dbReference>